<comment type="similarity">
    <text evidence="1">Belongs to the peptidase S9C family.</text>
</comment>
<protein>
    <recommendedName>
        <fullName evidence="4">Dipeptidyl-peptidase V</fullName>
    </recommendedName>
</protein>
<dbReference type="Pfam" id="PF07676">
    <property type="entry name" value="PD40"/>
    <property type="match status" value="1"/>
</dbReference>
<dbReference type="RefSeq" id="XP_030993338.1">
    <property type="nucleotide sequence ID" value="XM_031142369.1"/>
</dbReference>
<dbReference type="GeneID" id="41975053"/>
<dbReference type="STRING" id="1093900.A0A507AVX6"/>
<name>A0A507AVX6_9PEZI</name>
<evidence type="ECO:0000259" key="5">
    <source>
        <dbReference type="Pfam" id="PF00326"/>
    </source>
</evidence>
<dbReference type="InterPro" id="IPR011042">
    <property type="entry name" value="6-blade_b-propeller_TolB-like"/>
</dbReference>
<dbReference type="Pfam" id="PF00326">
    <property type="entry name" value="Peptidase_S9"/>
    <property type="match status" value="1"/>
</dbReference>
<dbReference type="EMBL" id="SKBQ01000047">
    <property type="protein sequence ID" value="TPX11627.1"/>
    <property type="molecule type" value="Genomic_DNA"/>
</dbReference>
<organism evidence="6 7">
    <name type="scientific">Thyridium curvatum</name>
    <dbReference type="NCBI Taxonomy" id="1093900"/>
    <lineage>
        <taxon>Eukaryota</taxon>
        <taxon>Fungi</taxon>
        <taxon>Dikarya</taxon>
        <taxon>Ascomycota</taxon>
        <taxon>Pezizomycotina</taxon>
        <taxon>Sordariomycetes</taxon>
        <taxon>Sordariomycetidae</taxon>
        <taxon>Thyridiales</taxon>
        <taxon>Thyridiaceae</taxon>
        <taxon>Thyridium</taxon>
    </lineage>
</organism>
<dbReference type="PANTHER" id="PTHR42776:SF27">
    <property type="entry name" value="DIPEPTIDYL PEPTIDASE FAMILY MEMBER 6"/>
    <property type="match status" value="1"/>
</dbReference>
<evidence type="ECO:0000313" key="6">
    <source>
        <dbReference type="EMBL" id="TPX11627.1"/>
    </source>
</evidence>
<dbReference type="OrthoDB" id="43744at2759"/>
<proteinExistence type="inferred from homology"/>
<dbReference type="Gene3D" id="3.40.50.1820">
    <property type="entry name" value="alpha/beta hydrolase"/>
    <property type="match status" value="1"/>
</dbReference>
<evidence type="ECO:0000256" key="1">
    <source>
        <dbReference type="ARBA" id="ARBA00010040"/>
    </source>
</evidence>
<keyword evidence="3" id="KW-0645">Protease</keyword>
<comment type="caution">
    <text evidence="6">The sequence shown here is derived from an EMBL/GenBank/DDBJ whole genome shotgun (WGS) entry which is preliminary data.</text>
</comment>
<dbReference type="InterPro" id="IPR001375">
    <property type="entry name" value="Peptidase_S9_cat"/>
</dbReference>
<dbReference type="Proteomes" id="UP000319257">
    <property type="component" value="Unassembled WGS sequence"/>
</dbReference>
<dbReference type="GO" id="GO:0006508">
    <property type="term" value="P:proteolysis"/>
    <property type="evidence" value="ECO:0007669"/>
    <property type="project" value="InterPro"/>
</dbReference>
<dbReference type="InParanoid" id="A0A507AVX6"/>
<keyword evidence="2" id="KW-0378">Hydrolase</keyword>
<keyword evidence="7" id="KW-1185">Reference proteome</keyword>
<keyword evidence="3" id="KW-0720">Serine protease</keyword>
<dbReference type="InterPro" id="IPR029058">
    <property type="entry name" value="AB_hydrolase_fold"/>
</dbReference>
<evidence type="ECO:0000256" key="4">
    <source>
        <dbReference type="ARBA" id="ARBA00032829"/>
    </source>
</evidence>
<dbReference type="Gene3D" id="2.120.10.30">
    <property type="entry name" value="TolB, C-terminal domain"/>
    <property type="match status" value="1"/>
</dbReference>
<evidence type="ECO:0000256" key="2">
    <source>
        <dbReference type="ARBA" id="ARBA00022801"/>
    </source>
</evidence>
<dbReference type="GO" id="GO:0004252">
    <property type="term" value="F:serine-type endopeptidase activity"/>
    <property type="evidence" value="ECO:0007669"/>
    <property type="project" value="TreeGrafter"/>
</dbReference>
<evidence type="ECO:0000313" key="7">
    <source>
        <dbReference type="Proteomes" id="UP000319257"/>
    </source>
</evidence>
<dbReference type="AlphaFoldDB" id="A0A507AVX6"/>
<gene>
    <name evidence="6" type="ORF">E0L32_007606</name>
</gene>
<dbReference type="SUPFAM" id="SSF82171">
    <property type="entry name" value="DPP6 N-terminal domain-like"/>
    <property type="match status" value="1"/>
</dbReference>
<feature type="domain" description="Peptidase S9 prolyl oligopeptidase catalytic" evidence="5">
    <location>
        <begin position="469"/>
        <end position="672"/>
    </location>
</feature>
<evidence type="ECO:0000256" key="3">
    <source>
        <dbReference type="ARBA" id="ARBA00022825"/>
    </source>
</evidence>
<dbReference type="PANTHER" id="PTHR42776">
    <property type="entry name" value="SERINE PEPTIDASE S9 FAMILY MEMBER"/>
    <property type="match status" value="1"/>
</dbReference>
<sequence length="674" mass="72406">MAAKNDPGVTARDVRNTALWREMEEHFLNVHGPGFGKITGASDPCPHPDGSKILFTGSMWAKLEDTPQTRICVVDTNTGAVTVATDGPNNDKLPKWSPDGQCVAFLSDRAEKGIFQLYIGGADELSKAAPSSPAEGIVEYFDWCPQGTAILIGTAGLGADKAGADGSGDLATGSGDSDVVPAWMPEVHSKADDDAAWRTLWVCDAKGDDMRQVSRQGTNVWEAAWCGPDHAIAIASTAPGEEAWYTAKLVIIELCSGEERVLYESKRQLGLPAASPSGKLVAFAQAVCSDRGIIAGDILLIDPNSKDGTTTSLAIAGTDATQLTWRDENRLFYMGQRGLQTIAGEIDLTSKEVKEIWATSETCGYRYPRASPYAAEGVVAVCESWTRYPEIGIVSKGKYQTVVSLDQGGGQWLLSKIGAVEEVSWKAPDGLEIQGLLYLPTGRTGPYATVLNVHGGPVWAIRNWWGSTSQYVPLLVAQGYAVLCVNPRGSGGRGQGFAEKVYGDMGGADTHDFLSGLDELVARGIADPKRLGVTGGSYGGFISSWIITQSDRFAAAVALAPVTDWFGQHTTSNIPYFDQIFLNSDPYAPGGLYYERSPVRFAGRYPTPVLQVAGAQDRCTPPGNALQYHRALLEHGVESVLVTYPQEGHGVRKFPAFIDFSHRMLSWFGKHMPA</sequence>
<dbReference type="SUPFAM" id="SSF53474">
    <property type="entry name" value="alpha/beta-Hydrolases"/>
    <property type="match status" value="1"/>
</dbReference>
<dbReference type="InterPro" id="IPR011659">
    <property type="entry name" value="WD40"/>
</dbReference>
<accession>A0A507AVX6</accession>
<reference evidence="6 7" key="1">
    <citation type="submission" date="2019-06" db="EMBL/GenBank/DDBJ databases">
        <title>Draft genome sequence of the filamentous fungus Phialemoniopsis curvata isolated from diesel fuel.</title>
        <authorList>
            <person name="Varaljay V.A."/>
            <person name="Lyon W.J."/>
            <person name="Crouch A.L."/>
            <person name="Drake C.E."/>
            <person name="Hollomon J.M."/>
            <person name="Nadeau L.J."/>
            <person name="Nunn H.S."/>
            <person name="Stevenson B.S."/>
            <person name="Bojanowski C.L."/>
            <person name="Crookes-Goodson W.J."/>
        </authorList>
    </citation>
    <scope>NUCLEOTIDE SEQUENCE [LARGE SCALE GENOMIC DNA]</scope>
    <source>
        <strain evidence="6 7">D216</strain>
    </source>
</reference>